<evidence type="ECO:0008006" key="6">
    <source>
        <dbReference type="Google" id="ProtNLM"/>
    </source>
</evidence>
<dbReference type="SUPFAM" id="SSF53756">
    <property type="entry name" value="UDP-Glycosyltransferase/glycogen phosphorylase"/>
    <property type="match status" value="1"/>
</dbReference>
<accession>A0A0P6XV29</accession>
<sequence length="383" mass="41869">MRVAINAFFWGQTTTGSGQYLHHLVHALRRTRPDIALILLGDTAATRRAHTTPPPNDVGWRHVPTPFDTLHPHLAKVWFEQVGAPRAAQAVQADVYHVPYFAPPLQAPLPVVATVHDLIPLLLPAYRGNWLVRLYTALVAHAARRTPRLLADSEATRRDILTHLRVPAERVQTVYLATDIQPPTPDAVAAVRTRYALPESYALYLGGFDVRKRVPLLIRALARTSGDWTLVIAGRLPQSDTDFTPDPRRVAETLGVAHRLHFCGFVPDEEKPALIGGARLFVFPSVYEGFGLPVLEALACGVPVITTTASSLPEVAGNAGVLVPPDDETSLAQALDRLMQDDALHAQLAAEAVRQAARFSWNATARATAHVYETLTTQQASTN</sequence>
<dbReference type="Pfam" id="PF00534">
    <property type="entry name" value="Glycos_transf_1"/>
    <property type="match status" value="1"/>
</dbReference>
<dbReference type="GO" id="GO:0009103">
    <property type="term" value="P:lipopolysaccharide biosynthetic process"/>
    <property type="evidence" value="ECO:0007669"/>
    <property type="project" value="TreeGrafter"/>
</dbReference>
<feature type="domain" description="Glycosyl transferase family 1" evidence="2">
    <location>
        <begin position="199"/>
        <end position="352"/>
    </location>
</feature>
<reference evidence="4 5" key="1">
    <citation type="submission" date="2015-07" db="EMBL/GenBank/DDBJ databases">
        <title>Whole genome sequence of Ardenticatena maritima DSM 23922.</title>
        <authorList>
            <person name="Hemp J."/>
            <person name="Ward L.M."/>
            <person name="Pace L.A."/>
            <person name="Fischer W.W."/>
        </authorList>
    </citation>
    <scope>NUCLEOTIDE SEQUENCE [LARGE SCALE GENOMIC DNA]</scope>
    <source>
        <strain evidence="4 5">110S</strain>
    </source>
</reference>
<evidence type="ECO:0000259" key="2">
    <source>
        <dbReference type="Pfam" id="PF00534"/>
    </source>
</evidence>
<dbReference type="AlphaFoldDB" id="A0A0P6XV29"/>
<dbReference type="PANTHER" id="PTHR46401:SF2">
    <property type="entry name" value="GLYCOSYLTRANSFERASE WBBK-RELATED"/>
    <property type="match status" value="1"/>
</dbReference>
<name>A0A0P6XV29_9CHLR</name>
<evidence type="ECO:0000313" key="5">
    <source>
        <dbReference type="Proteomes" id="UP000050502"/>
    </source>
</evidence>
<dbReference type="Pfam" id="PF13439">
    <property type="entry name" value="Glyco_transf_4"/>
    <property type="match status" value="1"/>
</dbReference>
<evidence type="ECO:0000313" key="4">
    <source>
        <dbReference type="EMBL" id="KPL88319.1"/>
    </source>
</evidence>
<dbReference type="InterPro" id="IPR028098">
    <property type="entry name" value="Glyco_trans_4-like_N"/>
</dbReference>
<dbReference type="Proteomes" id="UP000050502">
    <property type="component" value="Unassembled WGS sequence"/>
</dbReference>
<dbReference type="PANTHER" id="PTHR46401">
    <property type="entry name" value="GLYCOSYLTRANSFERASE WBBK-RELATED"/>
    <property type="match status" value="1"/>
</dbReference>
<dbReference type="PATRIC" id="fig|872965.6.peg.1162"/>
<dbReference type="InterPro" id="IPR001296">
    <property type="entry name" value="Glyco_trans_1"/>
</dbReference>
<gene>
    <name evidence="4" type="ORF">SE16_05680</name>
</gene>
<comment type="caution">
    <text evidence="4">The sequence shown here is derived from an EMBL/GenBank/DDBJ whole genome shotgun (WGS) entry which is preliminary data.</text>
</comment>
<keyword evidence="1" id="KW-0808">Transferase</keyword>
<dbReference type="Gene3D" id="3.40.50.2000">
    <property type="entry name" value="Glycogen Phosphorylase B"/>
    <property type="match status" value="2"/>
</dbReference>
<dbReference type="GO" id="GO:0016757">
    <property type="term" value="F:glycosyltransferase activity"/>
    <property type="evidence" value="ECO:0007669"/>
    <property type="project" value="TreeGrafter"/>
</dbReference>
<protein>
    <recommendedName>
        <fullName evidence="6">Glycosyltransferase subfamily 4-like N-terminal domain-containing protein</fullName>
    </recommendedName>
</protein>
<organism evidence="4 5">
    <name type="scientific">Ardenticatena maritima</name>
    <dbReference type="NCBI Taxonomy" id="872965"/>
    <lineage>
        <taxon>Bacteria</taxon>
        <taxon>Bacillati</taxon>
        <taxon>Chloroflexota</taxon>
        <taxon>Ardenticatenia</taxon>
        <taxon>Ardenticatenales</taxon>
        <taxon>Ardenticatenaceae</taxon>
        <taxon>Ardenticatena</taxon>
    </lineage>
</organism>
<feature type="domain" description="Glycosyltransferase subfamily 4-like N-terminal" evidence="3">
    <location>
        <begin position="16"/>
        <end position="180"/>
    </location>
</feature>
<dbReference type="CDD" id="cd03809">
    <property type="entry name" value="GT4_MtfB-like"/>
    <property type="match status" value="1"/>
</dbReference>
<dbReference type="EMBL" id="LGKN01000004">
    <property type="protein sequence ID" value="KPL88319.1"/>
    <property type="molecule type" value="Genomic_DNA"/>
</dbReference>
<dbReference type="RefSeq" id="WP_060687333.1">
    <property type="nucleotide sequence ID" value="NZ_LGKN01000004.1"/>
</dbReference>
<evidence type="ECO:0000256" key="1">
    <source>
        <dbReference type="ARBA" id="ARBA00022679"/>
    </source>
</evidence>
<proteinExistence type="predicted"/>
<evidence type="ECO:0000259" key="3">
    <source>
        <dbReference type="Pfam" id="PF13439"/>
    </source>
</evidence>